<keyword evidence="2 6" id="KW-0812">Transmembrane</keyword>
<feature type="transmembrane region" description="Helical" evidence="6">
    <location>
        <begin position="171"/>
        <end position="189"/>
    </location>
</feature>
<organism evidence="7 8">
    <name type="scientific">Effrenium voratum</name>
    <dbReference type="NCBI Taxonomy" id="2562239"/>
    <lineage>
        <taxon>Eukaryota</taxon>
        <taxon>Sar</taxon>
        <taxon>Alveolata</taxon>
        <taxon>Dinophyceae</taxon>
        <taxon>Suessiales</taxon>
        <taxon>Symbiodiniaceae</taxon>
        <taxon>Effrenium</taxon>
    </lineage>
</organism>
<evidence type="ECO:0000313" key="7">
    <source>
        <dbReference type="EMBL" id="CAJ1371759.1"/>
    </source>
</evidence>
<feature type="transmembrane region" description="Helical" evidence="6">
    <location>
        <begin position="97"/>
        <end position="116"/>
    </location>
</feature>
<keyword evidence="4 6" id="KW-0472">Membrane</keyword>
<dbReference type="Pfam" id="PF01040">
    <property type="entry name" value="UbiA"/>
    <property type="match status" value="1"/>
</dbReference>
<keyword evidence="3 6" id="KW-1133">Transmembrane helix</keyword>
<comment type="caution">
    <text evidence="7">The sequence shown here is derived from an EMBL/GenBank/DDBJ whole genome shotgun (WGS) entry which is preliminary data.</text>
</comment>
<evidence type="ECO:0000256" key="1">
    <source>
        <dbReference type="ARBA" id="ARBA00004141"/>
    </source>
</evidence>
<dbReference type="EMBL" id="CAUJNA010000096">
    <property type="protein sequence ID" value="CAJ1371759.1"/>
    <property type="molecule type" value="Genomic_DNA"/>
</dbReference>
<name>A0AA36MH34_9DINO</name>
<comment type="subcellular location">
    <subcellularLocation>
        <location evidence="1">Membrane</location>
        <topology evidence="1">Multi-pass membrane protein</topology>
    </subcellularLocation>
</comment>
<gene>
    <name evidence="7" type="ORF">EVOR1521_LOCUS2002</name>
</gene>
<dbReference type="GO" id="GO:0016020">
    <property type="term" value="C:membrane"/>
    <property type="evidence" value="ECO:0007669"/>
    <property type="project" value="UniProtKB-SubCell"/>
</dbReference>
<feature type="transmembrane region" description="Helical" evidence="6">
    <location>
        <begin position="224"/>
        <end position="242"/>
    </location>
</feature>
<feature type="transmembrane region" description="Helical" evidence="6">
    <location>
        <begin position="195"/>
        <end position="212"/>
    </location>
</feature>
<feature type="transmembrane region" description="Helical" evidence="6">
    <location>
        <begin position="26"/>
        <end position="47"/>
    </location>
</feature>
<accession>A0AA36MH34</accession>
<proteinExistence type="predicted"/>
<dbReference type="Proteomes" id="UP001178507">
    <property type="component" value="Unassembled WGS sequence"/>
</dbReference>
<evidence type="ECO:0000256" key="2">
    <source>
        <dbReference type="ARBA" id="ARBA00022692"/>
    </source>
</evidence>
<evidence type="ECO:0000256" key="6">
    <source>
        <dbReference type="SAM" id="Phobius"/>
    </source>
</evidence>
<keyword evidence="8" id="KW-1185">Reference proteome</keyword>
<protein>
    <submittedName>
        <fullName evidence="7">Uncharacterized protein</fullName>
    </submittedName>
</protein>
<evidence type="ECO:0000256" key="3">
    <source>
        <dbReference type="ARBA" id="ARBA00022989"/>
    </source>
</evidence>
<feature type="transmembrane region" description="Helical" evidence="6">
    <location>
        <begin position="248"/>
        <end position="268"/>
    </location>
</feature>
<feature type="transmembrane region" description="Helical" evidence="6">
    <location>
        <begin position="300"/>
        <end position="319"/>
    </location>
</feature>
<reference evidence="7" key="1">
    <citation type="submission" date="2023-08" db="EMBL/GenBank/DDBJ databases">
        <authorList>
            <person name="Chen Y."/>
            <person name="Shah S."/>
            <person name="Dougan E. K."/>
            <person name="Thang M."/>
            <person name="Chan C."/>
        </authorList>
    </citation>
    <scope>NUCLEOTIDE SEQUENCE</scope>
</reference>
<sequence>MGNFGSCHAPRGEQTVRTRVRVRRRIQAWLVLNLALGKLVAGGAVAFSRPSSALRAPARFTLTGQRPVPPRPVPRSQLGPALSPGLGKAASDTFLELLVYTTLWMSFSLASLVPFVQMECGWNLDWRPFWAAASESVAVYTLDHLRDIRKATRSTGEHKVSFQNGLARHRVLLLKALLGGSTLTLIASLCIARSWTVTLTFLGHVALCAAYAKLKRYMPYCKAFFVSACVVFMALAAPSAYAPALFGSLSAASMAQLLLLIFSVALTVEQLQDLRDVREDLEAQVVTLPSGLGPRRARQLLLGFQAASTALHVLIMLGARLPLRPHFLAVHMTCSLCALSFTRDTPRSLFQVLLEPLYALPLLATMMRASVGLSL</sequence>
<feature type="region of interest" description="Disordered" evidence="5">
    <location>
        <begin position="60"/>
        <end position="80"/>
    </location>
</feature>
<evidence type="ECO:0000256" key="5">
    <source>
        <dbReference type="SAM" id="MobiDB-lite"/>
    </source>
</evidence>
<dbReference type="InterPro" id="IPR000537">
    <property type="entry name" value="UbiA_prenyltransferase"/>
</dbReference>
<dbReference type="GO" id="GO:0016765">
    <property type="term" value="F:transferase activity, transferring alkyl or aryl (other than methyl) groups"/>
    <property type="evidence" value="ECO:0007669"/>
    <property type="project" value="InterPro"/>
</dbReference>
<evidence type="ECO:0000256" key="4">
    <source>
        <dbReference type="ARBA" id="ARBA00023136"/>
    </source>
</evidence>
<evidence type="ECO:0000313" key="8">
    <source>
        <dbReference type="Proteomes" id="UP001178507"/>
    </source>
</evidence>
<dbReference type="AlphaFoldDB" id="A0AA36MH34"/>